<proteinExistence type="predicted"/>
<evidence type="ECO:0000256" key="2">
    <source>
        <dbReference type="ARBA" id="ARBA00022527"/>
    </source>
</evidence>
<reference evidence="9 10" key="1">
    <citation type="submission" date="2015-04" db="EMBL/GenBank/DDBJ databases">
        <authorList>
            <person name="Syromyatnikov M.Y."/>
            <person name="Popov V.N."/>
        </authorList>
    </citation>
    <scope>NUCLEOTIDE SEQUENCE [LARGE SCALE GENOMIC DNA]</scope>
    <source>
        <strain evidence="9">WF-38-12</strain>
    </source>
</reference>
<keyword evidence="5" id="KW-0418">Kinase</keyword>
<comment type="catalytic activity">
    <reaction evidence="8">
        <text>L-seryl-[protein] + ATP = O-phospho-L-seryl-[protein] + ADP + H(+)</text>
        <dbReference type="Rhea" id="RHEA:17989"/>
        <dbReference type="Rhea" id="RHEA-COMP:9863"/>
        <dbReference type="Rhea" id="RHEA-COMP:11604"/>
        <dbReference type="ChEBI" id="CHEBI:15378"/>
        <dbReference type="ChEBI" id="CHEBI:29999"/>
        <dbReference type="ChEBI" id="CHEBI:30616"/>
        <dbReference type="ChEBI" id="CHEBI:83421"/>
        <dbReference type="ChEBI" id="CHEBI:456216"/>
        <dbReference type="EC" id="2.7.11.1"/>
    </reaction>
</comment>
<dbReference type="PANTHER" id="PTHR47634">
    <property type="entry name" value="PROTEIN KINASE DOMAIN-CONTAINING PROTEIN-RELATED"/>
    <property type="match status" value="1"/>
</dbReference>
<evidence type="ECO:0000313" key="9">
    <source>
        <dbReference type="EMBL" id="CRG87660.1"/>
    </source>
</evidence>
<dbReference type="EMBL" id="CVMT01000003">
    <property type="protein sequence ID" value="CRG87660.1"/>
    <property type="molecule type" value="Genomic_DNA"/>
</dbReference>
<gene>
    <name evidence="9" type="ORF">PISL3812_04680</name>
</gene>
<comment type="catalytic activity">
    <reaction evidence="7">
        <text>L-threonyl-[protein] + ATP = O-phospho-L-threonyl-[protein] + ADP + H(+)</text>
        <dbReference type="Rhea" id="RHEA:46608"/>
        <dbReference type="Rhea" id="RHEA-COMP:11060"/>
        <dbReference type="Rhea" id="RHEA-COMP:11605"/>
        <dbReference type="ChEBI" id="CHEBI:15378"/>
        <dbReference type="ChEBI" id="CHEBI:30013"/>
        <dbReference type="ChEBI" id="CHEBI:30616"/>
        <dbReference type="ChEBI" id="CHEBI:61977"/>
        <dbReference type="ChEBI" id="CHEBI:456216"/>
        <dbReference type="EC" id="2.7.11.1"/>
    </reaction>
</comment>
<dbReference type="PANTHER" id="PTHR47634:SF9">
    <property type="entry name" value="PROTEIN KINASE DOMAIN-CONTAINING PROTEIN-RELATED"/>
    <property type="match status" value="1"/>
</dbReference>
<evidence type="ECO:0000256" key="6">
    <source>
        <dbReference type="ARBA" id="ARBA00022840"/>
    </source>
</evidence>
<organism evidence="9 10">
    <name type="scientific">Talaromyces islandicus</name>
    <name type="common">Penicillium islandicum</name>
    <dbReference type="NCBI Taxonomy" id="28573"/>
    <lineage>
        <taxon>Eukaryota</taxon>
        <taxon>Fungi</taxon>
        <taxon>Dikarya</taxon>
        <taxon>Ascomycota</taxon>
        <taxon>Pezizomycotina</taxon>
        <taxon>Eurotiomycetes</taxon>
        <taxon>Eurotiomycetidae</taxon>
        <taxon>Eurotiales</taxon>
        <taxon>Trichocomaceae</taxon>
        <taxon>Talaromyces</taxon>
        <taxon>Talaromyces sect. Islandici</taxon>
    </lineage>
</organism>
<evidence type="ECO:0000256" key="3">
    <source>
        <dbReference type="ARBA" id="ARBA00022679"/>
    </source>
</evidence>
<name>A0A0U1LYE2_TALIS</name>
<dbReference type="GO" id="GO:0050684">
    <property type="term" value="P:regulation of mRNA processing"/>
    <property type="evidence" value="ECO:0007669"/>
    <property type="project" value="TreeGrafter"/>
</dbReference>
<dbReference type="GO" id="GO:0004674">
    <property type="term" value="F:protein serine/threonine kinase activity"/>
    <property type="evidence" value="ECO:0007669"/>
    <property type="project" value="UniProtKB-KW"/>
</dbReference>
<dbReference type="InterPro" id="IPR051334">
    <property type="entry name" value="SRPK"/>
</dbReference>
<keyword evidence="10" id="KW-1185">Reference proteome</keyword>
<sequence>MRSSQWTCNPKVFPSSGFKVLDPSVELDEETLPTYQPEKHYPVKQGEILNNRYQTFAKIGYGVTLTVWLAKDLVGSLYVVFKVYVTGQDRDHERELNIYKHMGLQESRHPGKNLVCKLLDDFYIQGPHGGHICPVHEPLGMSADL</sequence>
<dbReference type="GO" id="GO:0000245">
    <property type="term" value="P:spliceosomal complex assembly"/>
    <property type="evidence" value="ECO:0007669"/>
    <property type="project" value="TreeGrafter"/>
</dbReference>
<dbReference type="Gene3D" id="1.10.510.10">
    <property type="entry name" value="Transferase(Phosphotransferase) domain 1"/>
    <property type="match status" value="1"/>
</dbReference>
<keyword evidence="6" id="KW-0067">ATP-binding</keyword>
<evidence type="ECO:0000256" key="1">
    <source>
        <dbReference type="ARBA" id="ARBA00012513"/>
    </source>
</evidence>
<dbReference type="OMA" id="NTDDARH"/>
<keyword evidence="2" id="KW-0723">Serine/threonine-protein kinase</keyword>
<dbReference type="Gene3D" id="3.30.200.20">
    <property type="entry name" value="Phosphorylase Kinase, domain 1"/>
    <property type="match status" value="1"/>
</dbReference>
<dbReference type="STRING" id="28573.A0A0U1LYE2"/>
<keyword evidence="3" id="KW-0808">Transferase</keyword>
<dbReference type="InterPro" id="IPR011009">
    <property type="entry name" value="Kinase-like_dom_sf"/>
</dbReference>
<evidence type="ECO:0000256" key="7">
    <source>
        <dbReference type="ARBA" id="ARBA00047899"/>
    </source>
</evidence>
<evidence type="ECO:0000313" key="10">
    <source>
        <dbReference type="Proteomes" id="UP000054383"/>
    </source>
</evidence>
<dbReference type="AlphaFoldDB" id="A0A0U1LYE2"/>
<accession>A0A0U1LYE2</accession>
<dbReference type="SUPFAM" id="SSF56112">
    <property type="entry name" value="Protein kinase-like (PK-like)"/>
    <property type="match status" value="1"/>
</dbReference>
<keyword evidence="4" id="KW-0547">Nucleotide-binding</keyword>
<dbReference type="Proteomes" id="UP000054383">
    <property type="component" value="Unassembled WGS sequence"/>
</dbReference>
<dbReference type="EC" id="2.7.11.1" evidence="1"/>
<dbReference type="OrthoDB" id="5979581at2759"/>
<evidence type="ECO:0000256" key="5">
    <source>
        <dbReference type="ARBA" id="ARBA00022777"/>
    </source>
</evidence>
<dbReference type="GO" id="GO:0005524">
    <property type="term" value="F:ATP binding"/>
    <property type="evidence" value="ECO:0007669"/>
    <property type="project" value="UniProtKB-KW"/>
</dbReference>
<protein>
    <recommendedName>
        <fullName evidence="1">non-specific serine/threonine protein kinase</fullName>
        <ecNumber evidence="1">2.7.11.1</ecNumber>
    </recommendedName>
</protein>
<evidence type="ECO:0000256" key="4">
    <source>
        <dbReference type="ARBA" id="ARBA00022741"/>
    </source>
</evidence>
<evidence type="ECO:0000256" key="8">
    <source>
        <dbReference type="ARBA" id="ARBA00048679"/>
    </source>
</evidence>